<keyword evidence="4" id="KW-0378">Hydrolase</keyword>
<dbReference type="PANTHER" id="PTHR12341:SF41">
    <property type="entry name" value="5'-3' EXORIBONUCLEASE 2"/>
    <property type="match status" value="1"/>
</dbReference>
<dbReference type="GO" id="GO:0005634">
    <property type="term" value="C:nucleus"/>
    <property type="evidence" value="ECO:0007669"/>
    <property type="project" value="TreeGrafter"/>
</dbReference>
<proteinExistence type="inferred from homology"/>
<evidence type="ECO:0000313" key="7">
    <source>
        <dbReference type="EMBL" id="KAF6142971.1"/>
    </source>
</evidence>
<comment type="similarity">
    <text evidence="1">Belongs to the 5'-3' exonuclease family. XRN2/RAT1 subfamily.</text>
</comment>
<keyword evidence="3" id="KW-0540">Nuclease</keyword>
<accession>A0A7J7LJX6</accession>
<gene>
    <name evidence="7" type="ORF">GIB67_003927</name>
</gene>
<evidence type="ECO:0000256" key="4">
    <source>
        <dbReference type="ARBA" id="ARBA00022801"/>
    </source>
</evidence>
<keyword evidence="8" id="KW-1185">Reference proteome</keyword>
<dbReference type="EMBL" id="JACGCM010002226">
    <property type="protein sequence ID" value="KAF6142971.1"/>
    <property type="molecule type" value="Genomic_DNA"/>
</dbReference>
<evidence type="ECO:0000259" key="6">
    <source>
        <dbReference type="Pfam" id="PF17846"/>
    </source>
</evidence>
<dbReference type="OrthoDB" id="1744387at2759"/>
<dbReference type="PANTHER" id="PTHR12341">
    <property type="entry name" value="5'-&gt;3' EXORIBONUCLEASE"/>
    <property type="match status" value="1"/>
</dbReference>
<dbReference type="InterPro" id="IPR041412">
    <property type="entry name" value="Xrn1_helical"/>
</dbReference>
<dbReference type="InterPro" id="IPR027073">
    <property type="entry name" value="5_3_exoribonuclease"/>
</dbReference>
<organism evidence="7 8">
    <name type="scientific">Kingdonia uniflora</name>
    <dbReference type="NCBI Taxonomy" id="39325"/>
    <lineage>
        <taxon>Eukaryota</taxon>
        <taxon>Viridiplantae</taxon>
        <taxon>Streptophyta</taxon>
        <taxon>Embryophyta</taxon>
        <taxon>Tracheophyta</taxon>
        <taxon>Spermatophyta</taxon>
        <taxon>Magnoliopsida</taxon>
        <taxon>Ranunculales</taxon>
        <taxon>Circaeasteraceae</taxon>
        <taxon>Kingdonia</taxon>
    </lineage>
</organism>
<evidence type="ECO:0000256" key="5">
    <source>
        <dbReference type="ARBA" id="ARBA00022839"/>
    </source>
</evidence>
<dbReference type="GO" id="GO:0000956">
    <property type="term" value="P:nuclear-transcribed mRNA catabolic process"/>
    <property type="evidence" value="ECO:0007669"/>
    <property type="project" value="TreeGrafter"/>
</dbReference>
<keyword evidence="2" id="KW-0507">mRNA processing</keyword>
<dbReference type="GO" id="GO:0004534">
    <property type="term" value="F:5'-3' RNA exonuclease activity"/>
    <property type="evidence" value="ECO:0007669"/>
    <property type="project" value="TreeGrafter"/>
</dbReference>
<dbReference type="Gene3D" id="1.25.40.1050">
    <property type="match status" value="1"/>
</dbReference>
<evidence type="ECO:0000256" key="1">
    <source>
        <dbReference type="ARBA" id="ARBA00006994"/>
    </source>
</evidence>
<evidence type="ECO:0000313" key="8">
    <source>
        <dbReference type="Proteomes" id="UP000541444"/>
    </source>
</evidence>
<protein>
    <recommendedName>
        <fullName evidence="6">Xrn1 helical domain-containing protein</fullName>
    </recommendedName>
</protein>
<sequence>MGVFPAASSHAIPEQYRKLMTDSNSPIIDFYPTDFDVDMNGKRYAWQGITKLPFIDEDRLLVAVKDVEHSLTEEEMQRNSVMSDMFFVAQSHPISSVILALNDRRKQLSNKKQAKLRQKLDPIARLRIGFLLSYETK</sequence>
<keyword evidence="5" id="KW-0269">Exonuclease</keyword>
<name>A0A7J7LJX6_9MAGN</name>
<dbReference type="AlphaFoldDB" id="A0A7J7LJX6"/>
<reference evidence="7 8" key="1">
    <citation type="journal article" date="2020" name="IScience">
        <title>Genome Sequencing of the Endangered Kingdonia uniflora (Circaeasteraceae, Ranunculales) Reveals Potential Mechanisms of Evolutionary Specialization.</title>
        <authorList>
            <person name="Sun Y."/>
            <person name="Deng T."/>
            <person name="Zhang A."/>
            <person name="Moore M.J."/>
            <person name="Landis J.B."/>
            <person name="Lin N."/>
            <person name="Zhang H."/>
            <person name="Zhang X."/>
            <person name="Huang J."/>
            <person name="Zhang X."/>
            <person name="Sun H."/>
            <person name="Wang H."/>
        </authorList>
    </citation>
    <scope>NUCLEOTIDE SEQUENCE [LARGE SCALE GENOMIC DNA]</scope>
    <source>
        <strain evidence="7">TB1705</strain>
        <tissue evidence="7">Leaf</tissue>
    </source>
</reference>
<dbReference type="GO" id="GO:0006397">
    <property type="term" value="P:mRNA processing"/>
    <property type="evidence" value="ECO:0007669"/>
    <property type="project" value="UniProtKB-KW"/>
</dbReference>
<dbReference type="Pfam" id="PF17846">
    <property type="entry name" value="XRN_M"/>
    <property type="match status" value="1"/>
</dbReference>
<dbReference type="FunFam" id="1.25.40.1050:FF:000002">
    <property type="entry name" value="5'-3' exoribonuclease"/>
    <property type="match status" value="1"/>
</dbReference>
<evidence type="ECO:0000256" key="2">
    <source>
        <dbReference type="ARBA" id="ARBA00022664"/>
    </source>
</evidence>
<dbReference type="Proteomes" id="UP000541444">
    <property type="component" value="Unassembled WGS sequence"/>
</dbReference>
<feature type="domain" description="Xrn1 helical" evidence="6">
    <location>
        <begin position="1"/>
        <end position="117"/>
    </location>
</feature>
<comment type="caution">
    <text evidence="7">The sequence shown here is derived from an EMBL/GenBank/DDBJ whole genome shotgun (WGS) entry which is preliminary data.</text>
</comment>
<dbReference type="GO" id="GO:0003723">
    <property type="term" value="F:RNA binding"/>
    <property type="evidence" value="ECO:0007669"/>
    <property type="project" value="TreeGrafter"/>
</dbReference>
<evidence type="ECO:0000256" key="3">
    <source>
        <dbReference type="ARBA" id="ARBA00022722"/>
    </source>
</evidence>